<dbReference type="Proteomes" id="UP000215335">
    <property type="component" value="Unassembled WGS sequence"/>
</dbReference>
<feature type="region of interest" description="Disordered" evidence="1">
    <location>
        <begin position="387"/>
        <end position="426"/>
    </location>
</feature>
<evidence type="ECO:0000313" key="3">
    <source>
        <dbReference type="Proteomes" id="UP000215335"/>
    </source>
</evidence>
<organism evidence="2 3">
    <name type="scientific">Trichomalopsis sarcophagae</name>
    <dbReference type="NCBI Taxonomy" id="543379"/>
    <lineage>
        <taxon>Eukaryota</taxon>
        <taxon>Metazoa</taxon>
        <taxon>Ecdysozoa</taxon>
        <taxon>Arthropoda</taxon>
        <taxon>Hexapoda</taxon>
        <taxon>Insecta</taxon>
        <taxon>Pterygota</taxon>
        <taxon>Neoptera</taxon>
        <taxon>Endopterygota</taxon>
        <taxon>Hymenoptera</taxon>
        <taxon>Apocrita</taxon>
        <taxon>Proctotrupomorpha</taxon>
        <taxon>Chalcidoidea</taxon>
        <taxon>Pteromalidae</taxon>
        <taxon>Pteromalinae</taxon>
        <taxon>Trichomalopsis</taxon>
    </lineage>
</organism>
<dbReference type="EMBL" id="NNAY01004870">
    <property type="protein sequence ID" value="OXU17317.1"/>
    <property type="molecule type" value="Genomic_DNA"/>
</dbReference>
<gene>
    <name evidence="2" type="ORF">TSAR_002891</name>
</gene>
<name>A0A232EG47_9HYME</name>
<accession>A0A232EG47</accession>
<feature type="compositionally biased region" description="Basic and acidic residues" evidence="1">
    <location>
        <begin position="388"/>
        <end position="400"/>
    </location>
</feature>
<keyword evidence="3" id="KW-1185">Reference proteome</keyword>
<dbReference type="STRING" id="543379.A0A232EG47"/>
<reference evidence="2 3" key="1">
    <citation type="journal article" date="2017" name="Curr. Biol.">
        <title>The Evolution of Venom by Co-option of Single-Copy Genes.</title>
        <authorList>
            <person name="Martinson E.O."/>
            <person name="Mrinalini"/>
            <person name="Kelkar Y.D."/>
            <person name="Chang C.H."/>
            <person name="Werren J.H."/>
        </authorList>
    </citation>
    <scope>NUCLEOTIDE SEQUENCE [LARGE SCALE GENOMIC DNA]</scope>
    <source>
        <strain evidence="2 3">Alberta</strain>
        <tissue evidence="2">Whole body</tissue>
    </source>
</reference>
<sequence length="426" mass="48999">MKFRIGRLSEYELDEELEAKGFGLRGSTEVRRNRLLRAYISEINPILDGVPWYEWDIEGERVAISNEEMEWRILGEIPPTREKKRRVNDDNQVRLINPRSSESEYGGDDHRVGVNLNVPQSTAVATTTASSVITSRAGAALVTATAALSGRPITSAVIGNLISPPTPAPCSYRFENRMLVRHPGAWYFSARIVRGELRANGMTYEQAREKSLEKELELEGQRVFNQAMEEFDMKVEEEEVRRRHQRNLQQVSEEALNEVRQVIRLQISLRREEELRPEHGQHRSVRDGERKKEDLMEDLRRRTQHKDEKITTFLAKFEYIVSRFHQPPSKRELLQIAYRNILLEYWKAIGDKLIDSLEDLEKYAEKMHVSVAADTGEVTKLKVAAVETVEKDKESEETPKKGKKTKAKKATTSASASESEKQESKH</sequence>
<comment type="caution">
    <text evidence="2">The sequence shown here is derived from an EMBL/GenBank/DDBJ whole genome shotgun (WGS) entry which is preliminary data.</text>
</comment>
<evidence type="ECO:0000256" key="1">
    <source>
        <dbReference type="SAM" id="MobiDB-lite"/>
    </source>
</evidence>
<proteinExistence type="predicted"/>
<dbReference type="AlphaFoldDB" id="A0A232EG47"/>
<evidence type="ECO:0000313" key="2">
    <source>
        <dbReference type="EMBL" id="OXU17317.1"/>
    </source>
</evidence>
<dbReference type="OrthoDB" id="8006889at2759"/>
<protein>
    <submittedName>
        <fullName evidence="2">Uncharacterized protein</fullName>
    </submittedName>
</protein>